<accession>W0GMD6</accession>
<dbReference type="InterPro" id="IPR027417">
    <property type="entry name" value="P-loop_NTPase"/>
</dbReference>
<dbReference type="Proteomes" id="UP000019260">
    <property type="component" value="Chromosome"/>
</dbReference>
<protein>
    <recommendedName>
        <fullName evidence="3">ABC transporter domain-containing protein</fullName>
    </recommendedName>
</protein>
<dbReference type="KEGG" id="smia:P344_05810"/>
<dbReference type="RefSeq" id="WP_236681373.1">
    <property type="nucleotide sequence ID" value="NZ_CP002082.1"/>
</dbReference>
<organism evidence="1 2">
    <name type="scientific">Spiroplasma mirum ATCC 29335</name>
    <dbReference type="NCBI Taxonomy" id="838561"/>
    <lineage>
        <taxon>Bacteria</taxon>
        <taxon>Bacillati</taxon>
        <taxon>Mycoplasmatota</taxon>
        <taxon>Mollicutes</taxon>
        <taxon>Entomoplasmatales</taxon>
        <taxon>Spiroplasmataceae</taxon>
        <taxon>Spiroplasma</taxon>
    </lineage>
</organism>
<reference evidence="1 2" key="1">
    <citation type="submission" date="2013-09" db="EMBL/GenBank/DDBJ databases">
        <title>Complete genome sequence of Spiroplasma mirum suckling mouse cataract agent.</title>
        <authorList>
            <person name="Landry C.A."/>
            <person name="Bastian F.O."/>
            <person name="Thune R.L."/>
        </authorList>
    </citation>
    <scope>NUCLEOTIDE SEQUENCE [LARGE SCALE GENOMIC DNA]</scope>
    <source>
        <strain evidence="1 2">SMCA</strain>
    </source>
</reference>
<dbReference type="PATRIC" id="fig|838561.3.peg.1111"/>
<dbReference type="KEGG" id="smir:SMM_0971"/>
<dbReference type="HOGENOM" id="CLU_2847617_0_0_14"/>
<evidence type="ECO:0000313" key="1">
    <source>
        <dbReference type="EMBL" id="AHI58469.1"/>
    </source>
</evidence>
<evidence type="ECO:0000313" key="2">
    <source>
        <dbReference type="Proteomes" id="UP000019260"/>
    </source>
</evidence>
<dbReference type="AlphaFoldDB" id="W0GMD6"/>
<dbReference type="STRING" id="838561.P344_05810"/>
<dbReference type="eggNOG" id="COG1131">
    <property type="taxonomic scope" value="Bacteria"/>
</dbReference>
<proteinExistence type="predicted"/>
<keyword evidence="2" id="KW-1185">Reference proteome</keyword>
<gene>
    <name evidence="1" type="ORF">P344_05810</name>
</gene>
<dbReference type="Gene3D" id="3.40.50.300">
    <property type="entry name" value="P-loop containing nucleotide triphosphate hydrolases"/>
    <property type="match status" value="1"/>
</dbReference>
<name>W0GMD6_9MOLU</name>
<evidence type="ECO:0008006" key="3">
    <source>
        <dbReference type="Google" id="ProtNLM"/>
    </source>
</evidence>
<dbReference type="EMBL" id="CP006720">
    <property type="protein sequence ID" value="AHI58469.1"/>
    <property type="molecule type" value="Genomic_DNA"/>
</dbReference>
<sequence>MLAVIVKVHNLTKKYQTKTAIKDFSFVIHAGERIGIIGAHGSEKSTLSEINCGNQYPPNPQRVGK</sequence>
<dbReference type="SUPFAM" id="SSF52540">
    <property type="entry name" value="P-loop containing nucleoside triphosphate hydrolases"/>
    <property type="match status" value="1"/>
</dbReference>